<dbReference type="EMBL" id="HBFR01016899">
    <property type="protein sequence ID" value="CAD8885143.1"/>
    <property type="molecule type" value="Transcribed_RNA"/>
</dbReference>
<feature type="coiled-coil region" evidence="1">
    <location>
        <begin position="467"/>
        <end position="505"/>
    </location>
</feature>
<evidence type="ECO:0000313" key="3">
    <source>
        <dbReference type="EMBL" id="CAD8885143.1"/>
    </source>
</evidence>
<protein>
    <submittedName>
        <fullName evidence="3">Uncharacterized protein</fullName>
    </submittedName>
</protein>
<feature type="coiled-coil region" evidence="1">
    <location>
        <begin position="278"/>
        <end position="404"/>
    </location>
</feature>
<accession>A0A7S1BGH7</accession>
<sequence length="564" mass="64560">MAPSIYNRILNDVKAVAFNVGGSSPYEMNRITTEDRNDALTQMRGHINSLKEVSRVTDMLIKASRQRIVDLESQRSGASKELDESKAQLAVPMKRELSIEDMVDFYKKKLNITDNKREKIMGRVDELSNVINNIDIEIVKAKEEEKALIESSAKLQNDISAMENSLEQERTEKVTVMAKYEKERQDILKKQEEDARQSAGKVATLQQKLQQAQAMTEQIVKKHESQGYEKKISAMQSELQMMNSKLSQTQTDLTEKLNNSQKALKAALSMNQEGDNKISDYERMLKVYEMKVKVAEEETKKKMKDIEEREKKYSASIDNLNRKIQDKDKRLNTLEKEILIEGHKTETIKRTLESRKKIIESNELKISSLEREIKSLQLEMARKEKEAEGKLANLKVEMVRKTTEAEVQAAAQVQMSKEKIEMMSKENDLAIAKKNRMIAALKNEGEHIKKMQQENEHMFNTRLDMMKEQMAIKLREAEAAATNALEAATRQLHAVRSEREKSLAEKDNIICYLEGKRDKNLMNMDDSSVSTSNSSVRTSSSKSSRSYRLRSIVSKVSSKLSAAE</sequence>
<organism evidence="3">
    <name type="scientific">Corethron hystrix</name>
    <dbReference type="NCBI Taxonomy" id="216773"/>
    <lineage>
        <taxon>Eukaryota</taxon>
        <taxon>Sar</taxon>
        <taxon>Stramenopiles</taxon>
        <taxon>Ochrophyta</taxon>
        <taxon>Bacillariophyta</taxon>
        <taxon>Coscinodiscophyceae</taxon>
        <taxon>Corethrophycidae</taxon>
        <taxon>Corethrales</taxon>
        <taxon>Corethraceae</taxon>
        <taxon>Corethron</taxon>
    </lineage>
</organism>
<feature type="coiled-coil region" evidence="1">
    <location>
        <begin position="61"/>
        <end position="88"/>
    </location>
</feature>
<keyword evidence="1" id="KW-0175">Coiled coil</keyword>
<evidence type="ECO:0000256" key="2">
    <source>
        <dbReference type="SAM" id="MobiDB-lite"/>
    </source>
</evidence>
<feature type="region of interest" description="Disordered" evidence="2">
    <location>
        <begin position="521"/>
        <end position="549"/>
    </location>
</feature>
<name>A0A7S1BGH7_9STRA</name>
<reference evidence="3" key="1">
    <citation type="submission" date="2021-01" db="EMBL/GenBank/DDBJ databases">
        <authorList>
            <person name="Corre E."/>
            <person name="Pelletier E."/>
            <person name="Niang G."/>
            <person name="Scheremetjew M."/>
            <person name="Finn R."/>
            <person name="Kale V."/>
            <person name="Holt S."/>
            <person name="Cochrane G."/>
            <person name="Meng A."/>
            <person name="Brown T."/>
            <person name="Cohen L."/>
        </authorList>
    </citation>
    <scope>NUCLEOTIDE SEQUENCE</scope>
    <source>
        <strain evidence="3">308</strain>
    </source>
</reference>
<feature type="compositionally biased region" description="Low complexity" evidence="2">
    <location>
        <begin position="527"/>
        <end position="549"/>
    </location>
</feature>
<dbReference type="AlphaFoldDB" id="A0A7S1BGH7"/>
<evidence type="ECO:0000256" key="1">
    <source>
        <dbReference type="SAM" id="Coils"/>
    </source>
</evidence>
<feature type="coiled-coil region" evidence="1">
    <location>
        <begin position="124"/>
        <end position="222"/>
    </location>
</feature>
<proteinExistence type="predicted"/>
<gene>
    <name evidence="3" type="ORF">CHYS00102_LOCUS12340</name>
</gene>